<name>A0AAD7M6S8_MYCRO</name>
<evidence type="ECO:0000313" key="2">
    <source>
        <dbReference type="Proteomes" id="UP001221757"/>
    </source>
</evidence>
<dbReference type="EMBL" id="JARKIE010000011">
    <property type="protein sequence ID" value="KAJ7703915.1"/>
    <property type="molecule type" value="Genomic_DNA"/>
</dbReference>
<reference evidence="1" key="1">
    <citation type="submission" date="2023-03" db="EMBL/GenBank/DDBJ databases">
        <title>Massive genome expansion in bonnet fungi (Mycena s.s.) driven by repeated elements and novel gene families across ecological guilds.</title>
        <authorList>
            <consortium name="Lawrence Berkeley National Laboratory"/>
            <person name="Harder C.B."/>
            <person name="Miyauchi S."/>
            <person name="Viragh M."/>
            <person name="Kuo A."/>
            <person name="Thoen E."/>
            <person name="Andreopoulos B."/>
            <person name="Lu D."/>
            <person name="Skrede I."/>
            <person name="Drula E."/>
            <person name="Henrissat B."/>
            <person name="Morin E."/>
            <person name="Kohler A."/>
            <person name="Barry K."/>
            <person name="LaButti K."/>
            <person name="Morin E."/>
            <person name="Salamov A."/>
            <person name="Lipzen A."/>
            <person name="Mereny Z."/>
            <person name="Hegedus B."/>
            <person name="Baldrian P."/>
            <person name="Stursova M."/>
            <person name="Weitz H."/>
            <person name="Taylor A."/>
            <person name="Grigoriev I.V."/>
            <person name="Nagy L.G."/>
            <person name="Martin F."/>
            <person name="Kauserud H."/>
        </authorList>
    </citation>
    <scope>NUCLEOTIDE SEQUENCE</scope>
    <source>
        <strain evidence="1">CBHHK067</strain>
    </source>
</reference>
<proteinExistence type="predicted"/>
<protein>
    <submittedName>
        <fullName evidence="1">Uncharacterized protein</fullName>
    </submittedName>
</protein>
<accession>A0AAD7M6S8</accession>
<dbReference type="AlphaFoldDB" id="A0AAD7M6S8"/>
<dbReference type="Proteomes" id="UP001221757">
    <property type="component" value="Unassembled WGS sequence"/>
</dbReference>
<comment type="caution">
    <text evidence="1">The sequence shown here is derived from an EMBL/GenBank/DDBJ whole genome shotgun (WGS) entry which is preliminary data.</text>
</comment>
<sequence>MYAPAGDQSHIVYTGPVAPPISIHTDFAPSYTQIFHYLEYRLKSHPFSQIDDRRRTLWQLVVGPCLGQRRSRVDRERGNAAEHVTITGMHGLKLRISDIYSALGFTITETDPYPYTNKETPQELDDIHRRILAHYAKWVNVMSDYFDDRADQMPTTVCIMFKTTHTPLLLAPPNAIPSQSLATPGPRTHMAVFSNLPMNDKEKGLKLQKQNLEGLIKHLTFSGKLSPMELRWIAIQFGHCAETLGWLYLLDPEVLQQCFLNGMAVPTAAFRAATRYSKTTTLGVLKGPCPNCRYVIKMINECMMAVRPEQTQAAFRYGDRAGSTQIIPTRLGTVVLQQGMWTTRLAPRQASHILCTLQFLRISWMRTSDRASRLRLRGMLETCLQDSDPTADWSNHRPWCIAPNETGVEPRVWTAICAKMKRMYSQVSPVPEIHS</sequence>
<evidence type="ECO:0000313" key="1">
    <source>
        <dbReference type="EMBL" id="KAJ7703915.1"/>
    </source>
</evidence>
<organism evidence="1 2">
    <name type="scientific">Mycena rosella</name>
    <name type="common">Pink bonnet</name>
    <name type="synonym">Agaricus rosellus</name>
    <dbReference type="NCBI Taxonomy" id="1033263"/>
    <lineage>
        <taxon>Eukaryota</taxon>
        <taxon>Fungi</taxon>
        <taxon>Dikarya</taxon>
        <taxon>Basidiomycota</taxon>
        <taxon>Agaricomycotina</taxon>
        <taxon>Agaricomycetes</taxon>
        <taxon>Agaricomycetidae</taxon>
        <taxon>Agaricales</taxon>
        <taxon>Marasmiineae</taxon>
        <taxon>Mycenaceae</taxon>
        <taxon>Mycena</taxon>
    </lineage>
</organism>
<keyword evidence="2" id="KW-1185">Reference proteome</keyword>
<gene>
    <name evidence="1" type="ORF">B0H17DRAFT_1228098</name>
</gene>